<dbReference type="InterPro" id="IPR002048">
    <property type="entry name" value="EF_hand_dom"/>
</dbReference>
<dbReference type="InterPro" id="IPR011992">
    <property type="entry name" value="EF-hand-dom_pair"/>
</dbReference>
<feature type="domain" description="EF-hand" evidence="5">
    <location>
        <begin position="256"/>
        <end position="291"/>
    </location>
</feature>
<dbReference type="PROSITE" id="PS50235">
    <property type="entry name" value="USP_3"/>
    <property type="match status" value="1"/>
</dbReference>
<evidence type="ECO:0000313" key="8">
    <source>
        <dbReference type="Proteomes" id="UP000694941"/>
    </source>
</evidence>
<dbReference type="InterPro" id="IPR006615">
    <property type="entry name" value="Pept_C19_DUSP"/>
</dbReference>
<dbReference type="PROSITE" id="PS51283">
    <property type="entry name" value="DUSP"/>
    <property type="match status" value="1"/>
</dbReference>
<dbReference type="Gene3D" id="1.10.238.10">
    <property type="entry name" value="EF-hand"/>
    <property type="match status" value="2"/>
</dbReference>
<dbReference type="Pfam" id="PF13202">
    <property type="entry name" value="EF-hand_5"/>
    <property type="match status" value="2"/>
</dbReference>
<dbReference type="PROSITE" id="PS00972">
    <property type="entry name" value="USP_1"/>
    <property type="match status" value="1"/>
</dbReference>
<dbReference type="RefSeq" id="XP_022251040.1">
    <property type="nucleotide sequence ID" value="XM_022395332.1"/>
</dbReference>
<evidence type="ECO:0000313" key="9">
    <source>
        <dbReference type="RefSeq" id="XP_022251040.1"/>
    </source>
</evidence>
<comment type="catalytic activity">
    <reaction evidence="1">
        <text>Thiol-dependent hydrolysis of ester, thioester, amide, peptide and isopeptide bonds formed by the C-terminal Gly of ubiquitin (a 76-residue protein attached to proteins as an intracellular targeting signal).</text>
        <dbReference type="EC" id="3.4.19.12"/>
    </reaction>
</comment>
<sequence length="1532" mass="174339">MGNKTVKSYSIPYEVAVKRVNEAELKRLKAAFKRASNLHGLISKQAFLKEVLGEFVPVKLAEDAMLRQLSGNTLEFMMSAESLFFHCCFIFSLFANEAGTHVVKEDLVKMVQACDGGFVSEAVANCFVENEKVTFEEFQVWLLHNADASTLTQWLMCKPDPLNLSNNYETPTFYQTLAGVTHLEESDIIELEKCYWLLKTQSKTGKFDLETLVLLISPPVPLSLCEGVFNAFDENRDGHIDFKEMACGISACCRGPLVERQKFLFKVFDEDRDGILSSEEISRMVEALLYFREENMTAANEKTQDHETKISNNLQDLSLNKISQVTLDEYLVWSVDQTLPHQFLNILFQICHVVFGLRPTTKEEEGEIIREWLDREVNRGMQIGQFWYLISMEWWKTWNDYIDYQGSLDCGVNTNSMKRTPKMQKKVENSVACSPLEDAGGNVVLSSIISLAEDAISVFQSDSTLTLPESERTTPGHSPVPSRKLYMSSASQRPPAIDNSSLIVPNMSKTIILTSEGGKLRTNAILTRGRDFELVPEAIWRALSQWFGGSPALPRQVIQPSNSDVPELELYPITLKLYRHQAVTNSWSGVVACNNSTFYQSPTVPKRYLAYLASFSRMSVLKQVFDFLCTRLRLRQEDTRLWLYKDDNNLILLEEENLTLEALGIEDNEQILIEVRNKDQTWPEEICRLVNSKIDQKNKRPAERGATGLNNLGNTCFMNAALQCVSNTQPLTLYFINNKHLFELNRTNPLSMKGHMAKRYGDLVRDLWSGTSRTIAPVKLRWTIGKYAPRFNGFQQHDSQELLAFLLDGLHEDLNRVQEKPYVELKDSDGRADEEVAKEAWENHVVRNRSIIVDLFHGQLQSTVTCKVCGHISVRFDPFNYLSLPLPMESSVHLEIVLIKLDGGVPWRYGLRLNHGDKYSSLKQQLSDLCHISPQQLLIAEVSNCVIKSLFLDDQKIRITTGGSLLAYEVPLMPEPFVAEEPKTFDQIQRMDLTEDLTIPSCWKSPFLSVNGEAFQASSTALSSIHSQDPENTNCTFKIEDSVSDLVKNQPYRSEGILVAGRPAPSSQNGLPPWHGTGPFLVGGNPASVPSSMSSSLVSISSSVDLTEYSRKNFVVAYHRKVIRQDVYFLSSQKTRPTLFGLPLVLPCYDNTTHQDLYHSVWVQVSRFVSPLPPAESGVRNHAQDCDDSLGYEYPFTLKAVQKDGLFCAWCPWYRFCLGCSVDYCGADFNFASAYIAIDWDPTALHLRYQTSQEKVCLNHSSVQETRRGQTEPISLHDCLDAFTKEEHLGEEEKYYCSKCKQHQLASKKLQIWRLPPVLIIHLKRFQLMNGKWVKSHKIVRFPFFDFDATNYLSSVPREAVLNSCHYSKIEETHANQQTPLQSQSSTNSDFQITNSCVNSSQKDSQQIVTCNRRNSSPIKKKLLNGDLVSKHPLSQDYKDHVAQDFHEHRLKEGYNTLSLKYRLYALVCYNNSNCKEVILDQIDVNSAYILFYEREGIDYNSYLPNVEGMLPDTKDIDDEFESDFRKICCLQ</sequence>
<reference evidence="9" key="1">
    <citation type="submission" date="2025-08" db="UniProtKB">
        <authorList>
            <consortium name="RefSeq"/>
        </authorList>
    </citation>
    <scope>IDENTIFICATION</scope>
    <source>
        <tissue evidence="9">Muscle</tissue>
    </source>
</reference>
<feature type="domain" description="USP" evidence="6">
    <location>
        <begin position="707"/>
        <end position="1496"/>
    </location>
</feature>
<protein>
    <recommendedName>
        <fullName evidence="2">ubiquitinyl hydrolase 1</fullName>
        <ecNumber evidence="2">3.4.19.12</ecNumber>
    </recommendedName>
</protein>
<dbReference type="Gene3D" id="3.90.70.10">
    <property type="entry name" value="Cysteine proteinases"/>
    <property type="match status" value="2"/>
</dbReference>
<feature type="domain" description="EF-hand" evidence="5">
    <location>
        <begin position="220"/>
        <end position="255"/>
    </location>
</feature>
<dbReference type="SMART" id="SM00054">
    <property type="entry name" value="EFh"/>
    <property type="match status" value="2"/>
</dbReference>
<dbReference type="InterPro" id="IPR018247">
    <property type="entry name" value="EF_Hand_1_Ca_BS"/>
</dbReference>
<dbReference type="PANTHER" id="PTHR21646">
    <property type="entry name" value="UBIQUITIN CARBOXYL-TERMINAL HYDROLASE"/>
    <property type="match status" value="1"/>
</dbReference>
<dbReference type="PRINTS" id="PR00450">
    <property type="entry name" value="RECOVERIN"/>
</dbReference>
<dbReference type="InterPro" id="IPR050185">
    <property type="entry name" value="Ub_carboxyl-term_hydrolase"/>
</dbReference>
<dbReference type="SUPFAM" id="SSF47473">
    <property type="entry name" value="EF-hand"/>
    <property type="match status" value="1"/>
</dbReference>
<evidence type="ECO:0000256" key="4">
    <source>
        <dbReference type="SAM" id="MobiDB-lite"/>
    </source>
</evidence>
<evidence type="ECO:0000256" key="1">
    <source>
        <dbReference type="ARBA" id="ARBA00000707"/>
    </source>
</evidence>
<evidence type="ECO:0000259" key="7">
    <source>
        <dbReference type="PROSITE" id="PS51283"/>
    </source>
</evidence>
<dbReference type="SUPFAM" id="SSF54001">
    <property type="entry name" value="Cysteine proteinases"/>
    <property type="match status" value="1"/>
</dbReference>
<dbReference type="Pfam" id="PF00443">
    <property type="entry name" value="UCH"/>
    <property type="match status" value="1"/>
</dbReference>
<organism evidence="8 9">
    <name type="scientific">Limulus polyphemus</name>
    <name type="common">Atlantic horseshoe crab</name>
    <dbReference type="NCBI Taxonomy" id="6850"/>
    <lineage>
        <taxon>Eukaryota</taxon>
        <taxon>Metazoa</taxon>
        <taxon>Ecdysozoa</taxon>
        <taxon>Arthropoda</taxon>
        <taxon>Chelicerata</taxon>
        <taxon>Merostomata</taxon>
        <taxon>Xiphosura</taxon>
        <taxon>Limulidae</taxon>
        <taxon>Limulus</taxon>
    </lineage>
</organism>
<evidence type="ECO:0000259" key="6">
    <source>
        <dbReference type="PROSITE" id="PS50235"/>
    </source>
</evidence>
<dbReference type="InterPro" id="IPR018200">
    <property type="entry name" value="USP_CS"/>
</dbReference>
<dbReference type="InterPro" id="IPR038765">
    <property type="entry name" value="Papain-like_cys_pep_sf"/>
</dbReference>
<feature type="domain" description="DUSP" evidence="7">
    <location>
        <begin position="360"/>
        <end position="558"/>
    </location>
</feature>
<dbReference type="EC" id="3.4.19.12" evidence="2"/>
<accession>A0ABM1T584</accession>
<gene>
    <name evidence="9" type="primary">LOC106467205</name>
</gene>
<dbReference type="Gene3D" id="3.30.2230.10">
    <property type="entry name" value="DUSP-like"/>
    <property type="match status" value="1"/>
</dbReference>
<proteinExistence type="predicted"/>
<dbReference type="Proteomes" id="UP000694941">
    <property type="component" value="Unplaced"/>
</dbReference>
<dbReference type="CDD" id="cd00051">
    <property type="entry name" value="EFh"/>
    <property type="match status" value="1"/>
</dbReference>
<dbReference type="GeneID" id="106467205"/>
<dbReference type="Gene3D" id="3.10.20.90">
    <property type="entry name" value="Phosphatidylinositol 3-kinase Catalytic Subunit, Chain A, domain 1"/>
    <property type="match status" value="1"/>
</dbReference>
<feature type="compositionally biased region" description="Polar residues" evidence="4">
    <location>
        <begin position="488"/>
        <end position="499"/>
    </location>
</feature>
<keyword evidence="3" id="KW-0106">Calcium</keyword>
<dbReference type="InterPro" id="IPR001394">
    <property type="entry name" value="Peptidase_C19_UCH"/>
</dbReference>
<name>A0ABM1T584_LIMPO</name>
<dbReference type="Pfam" id="PF06337">
    <property type="entry name" value="DUSP"/>
    <property type="match status" value="1"/>
</dbReference>
<evidence type="ECO:0000259" key="5">
    <source>
        <dbReference type="PROSITE" id="PS50222"/>
    </source>
</evidence>
<feature type="region of interest" description="Disordered" evidence="4">
    <location>
        <begin position="467"/>
        <end position="499"/>
    </location>
</feature>
<dbReference type="PROSITE" id="PS50222">
    <property type="entry name" value="EF_HAND_2"/>
    <property type="match status" value="2"/>
</dbReference>
<dbReference type="SUPFAM" id="SSF143791">
    <property type="entry name" value="DUSP-like"/>
    <property type="match status" value="1"/>
</dbReference>
<dbReference type="InterPro" id="IPR028889">
    <property type="entry name" value="USP"/>
</dbReference>
<evidence type="ECO:0000256" key="2">
    <source>
        <dbReference type="ARBA" id="ARBA00012759"/>
    </source>
</evidence>
<dbReference type="PANTHER" id="PTHR21646:SF76">
    <property type="entry name" value="UBIQUITIN CARBOXYL-TERMINAL HYDROLASE 32"/>
    <property type="match status" value="1"/>
</dbReference>
<keyword evidence="8" id="KW-1185">Reference proteome</keyword>
<dbReference type="PROSITE" id="PS00018">
    <property type="entry name" value="EF_HAND_1"/>
    <property type="match status" value="2"/>
</dbReference>
<evidence type="ECO:0000256" key="3">
    <source>
        <dbReference type="ARBA" id="ARBA00022837"/>
    </source>
</evidence>
<dbReference type="SMART" id="SM00695">
    <property type="entry name" value="DUSP"/>
    <property type="match status" value="1"/>
</dbReference>
<dbReference type="InterPro" id="IPR035927">
    <property type="entry name" value="DUSP-like_sf"/>
</dbReference>